<evidence type="ECO:0000313" key="1">
    <source>
        <dbReference type="EMBL" id="CAB4139258.1"/>
    </source>
</evidence>
<name>A0A6J5LXQ3_9CAUD</name>
<proteinExistence type="predicted"/>
<gene>
    <name evidence="1" type="ORF">UFOVP338_26</name>
</gene>
<dbReference type="EMBL" id="LR796351">
    <property type="protein sequence ID" value="CAB4139258.1"/>
    <property type="molecule type" value="Genomic_DNA"/>
</dbReference>
<reference evidence="1" key="1">
    <citation type="submission" date="2020-04" db="EMBL/GenBank/DDBJ databases">
        <authorList>
            <person name="Chiriac C."/>
            <person name="Salcher M."/>
            <person name="Ghai R."/>
            <person name="Kavagutti S V."/>
        </authorList>
    </citation>
    <scope>NUCLEOTIDE SEQUENCE</scope>
</reference>
<sequence length="166" mass="18893">MIKVFYAKKAGQLTIQDDAGYPIIFVHKGKSYKFKQLPVRSGQAGYLNAPWTRSVGAIPYNYQVKTNELYIHLQPVKDPRGDFNNNGIGLFFPISDSKDQVRTIKGADAREVRFDIGLHPENKWVGSAGCIVLLWNTHERKEMVEALFAWLKLQSKTVKLIELEVL</sequence>
<protein>
    <submittedName>
        <fullName evidence="1">Uncharacterized protein</fullName>
    </submittedName>
</protein>
<accession>A0A6J5LXQ3</accession>
<organism evidence="1">
    <name type="scientific">uncultured Caudovirales phage</name>
    <dbReference type="NCBI Taxonomy" id="2100421"/>
    <lineage>
        <taxon>Viruses</taxon>
        <taxon>Duplodnaviria</taxon>
        <taxon>Heunggongvirae</taxon>
        <taxon>Uroviricota</taxon>
        <taxon>Caudoviricetes</taxon>
        <taxon>Peduoviridae</taxon>
        <taxon>Maltschvirus</taxon>
        <taxon>Maltschvirus maltsch</taxon>
    </lineage>
</organism>